<accession>A0A2I1CCL3</accession>
<dbReference type="OrthoDB" id="4503605at2759"/>
<feature type="compositionally biased region" description="Polar residues" evidence="1">
    <location>
        <begin position="126"/>
        <end position="140"/>
    </location>
</feature>
<evidence type="ECO:0000313" key="3">
    <source>
        <dbReference type="Proteomes" id="UP000234474"/>
    </source>
</evidence>
<dbReference type="GeneID" id="36532914"/>
<feature type="compositionally biased region" description="Polar residues" evidence="1">
    <location>
        <begin position="98"/>
        <end position="108"/>
    </location>
</feature>
<feature type="compositionally biased region" description="Basic and acidic residues" evidence="1">
    <location>
        <begin position="141"/>
        <end position="150"/>
    </location>
</feature>
<dbReference type="VEuPathDB" id="FungiDB:P174DRAFT_429743"/>
<feature type="region of interest" description="Disordered" evidence="1">
    <location>
        <begin position="88"/>
        <end position="150"/>
    </location>
</feature>
<dbReference type="AlphaFoldDB" id="A0A2I1CCL3"/>
<gene>
    <name evidence="2" type="ORF">P174DRAFT_429743</name>
</gene>
<feature type="compositionally biased region" description="Basic and acidic residues" evidence="1">
    <location>
        <begin position="113"/>
        <end position="125"/>
    </location>
</feature>
<reference evidence="3" key="1">
    <citation type="journal article" date="2018" name="Proc. Natl. Acad. Sci. U.S.A.">
        <title>Linking secondary metabolites to gene clusters through genome sequencing of six diverse Aspergillus species.</title>
        <authorList>
            <person name="Kaerboelling I."/>
            <person name="Vesth T.C."/>
            <person name="Frisvad J.C."/>
            <person name="Nybo J.L."/>
            <person name="Theobald S."/>
            <person name="Kuo A."/>
            <person name="Bowyer P."/>
            <person name="Matsuda Y."/>
            <person name="Mondo S."/>
            <person name="Lyhne E.K."/>
            <person name="Kogle M.E."/>
            <person name="Clum A."/>
            <person name="Lipzen A."/>
            <person name="Salamov A."/>
            <person name="Ngan C.Y."/>
            <person name="Daum C."/>
            <person name="Chiniquy J."/>
            <person name="Barry K."/>
            <person name="LaButti K."/>
            <person name="Haridas S."/>
            <person name="Simmons B.A."/>
            <person name="Magnuson J.K."/>
            <person name="Mortensen U.H."/>
            <person name="Larsen T.O."/>
            <person name="Grigoriev I.V."/>
            <person name="Baker S.E."/>
            <person name="Andersen M.R."/>
        </authorList>
    </citation>
    <scope>NUCLEOTIDE SEQUENCE [LARGE SCALE GENOMIC DNA]</scope>
    <source>
        <strain evidence="3">IBT 16806</strain>
    </source>
</reference>
<evidence type="ECO:0000313" key="2">
    <source>
        <dbReference type="EMBL" id="PKX95364.1"/>
    </source>
</evidence>
<name>A0A2I1CCL3_ASPN1</name>
<protein>
    <submittedName>
        <fullName evidence="2">Uncharacterized protein</fullName>
    </submittedName>
</protein>
<dbReference type="EMBL" id="MSZS01000003">
    <property type="protein sequence ID" value="PKX95364.1"/>
    <property type="molecule type" value="Genomic_DNA"/>
</dbReference>
<dbReference type="RefSeq" id="XP_024683959.1">
    <property type="nucleotide sequence ID" value="XM_024825589.1"/>
</dbReference>
<dbReference type="Proteomes" id="UP000234474">
    <property type="component" value="Unassembled WGS sequence"/>
</dbReference>
<sequence length="150" mass="16711">MCSFYPTQLELETIHCFPESVSLNLPGFCVPYTFTKAMDIPQYAPENTAGNTSGAIPLFPDDIDYGYSNNPFRFPTLKDLQLAYGHDATGAQHVPDPKTNNYTTNGESPGQYIRREPKRDSDVRSSAESASCGNARLQKNSSHDKRITKR</sequence>
<comment type="caution">
    <text evidence="2">The sequence shown here is derived from an EMBL/GenBank/DDBJ whole genome shotgun (WGS) entry which is preliminary data.</text>
</comment>
<proteinExistence type="predicted"/>
<evidence type="ECO:0000256" key="1">
    <source>
        <dbReference type="SAM" id="MobiDB-lite"/>
    </source>
</evidence>
<keyword evidence="3" id="KW-1185">Reference proteome</keyword>
<organism evidence="2 3">
    <name type="scientific">Aspergillus novofumigatus (strain IBT 16806)</name>
    <dbReference type="NCBI Taxonomy" id="1392255"/>
    <lineage>
        <taxon>Eukaryota</taxon>
        <taxon>Fungi</taxon>
        <taxon>Dikarya</taxon>
        <taxon>Ascomycota</taxon>
        <taxon>Pezizomycotina</taxon>
        <taxon>Eurotiomycetes</taxon>
        <taxon>Eurotiomycetidae</taxon>
        <taxon>Eurotiales</taxon>
        <taxon>Aspergillaceae</taxon>
        <taxon>Aspergillus</taxon>
        <taxon>Aspergillus subgen. Fumigati</taxon>
    </lineage>
</organism>